<evidence type="ECO:0000256" key="1">
    <source>
        <dbReference type="ARBA" id="ARBA00022490"/>
    </source>
</evidence>
<dbReference type="EMBL" id="JMIH01000022">
    <property type="protein sequence ID" value="KEO73409.1"/>
    <property type="molecule type" value="Genomic_DNA"/>
</dbReference>
<dbReference type="GO" id="GO:0032259">
    <property type="term" value="P:methylation"/>
    <property type="evidence" value="ECO:0007669"/>
    <property type="project" value="UniProtKB-KW"/>
</dbReference>
<dbReference type="RefSeq" id="WP_035075394.1">
    <property type="nucleotide sequence ID" value="NZ_JMIH01000022.1"/>
</dbReference>
<reference evidence="7 8" key="1">
    <citation type="submission" date="2014-04" db="EMBL/GenBank/DDBJ databases">
        <title>Characterization and application of a salt tolerant electro-active bacterium.</title>
        <authorList>
            <person name="Yang L."/>
            <person name="Wei S."/>
            <person name="Tay Q.X.M."/>
        </authorList>
    </citation>
    <scope>NUCLEOTIDE SEQUENCE [LARGE SCALE GENOMIC DNA]</scope>
    <source>
        <strain evidence="7 8">LY1</strain>
    </source>
</reference>
<keyword evidence="4 7" id="KW-0808">Transferase</keyword>
<feature type="domain" description="Tetrapyrrole methylase" evidence="6">
    <location>
        <begin position="73"/>
        <end position="216"/>
    </location>
</feature>
<dbReference type="Proteomes" id="UP000027821">
    <property type="component" value="Unassembled WGS sequence"/>
</dbReference>
<evidence type="ECO:0000313" key="8">
    <source>
        <dbReference type="Proteomes" id="UP000027821"/>
    </source>
</evidence>
<dbReference type="InterPro" id="IPR000878">
    <property type="entry name" value="4pyrrol_Mease"/>
</dbReference>
<keyword evidence="3 7" id="KW-0489">Methyltransferase</keyword>
<dbReference type="Pfam" id="PF00590">
    <property type="entry name" value="TP_methylase"/>
    <property type="match status" value="1"/>
</dbReference>
<proteinExistence type="predicted"/>
<dbReference type="Gene3D" id="3.30.950.10">
    <property type="entry name" value="Methyltransferase, Cobalt-precorrin-4 Transmethylase, Domain 2"/>
    <property type="match status" value="1"/>
</dbReference>
<accession>A0A074KWS1</accession>
<evidence type="ECO:0000313" key="7">
    <source>
        <dbReference type="EMBL" id="KEO73409.1"/>
    </source>
</evidence>
<dbReference type="GO" id="GO:0006364">
    <property type="term" value="P:rRNA processing"/>
    <property type="evidence" value="ECO:0007669"/>
    <property type="project" value="UniProtKB-KW"/>
</dbReference>
<dbReference type="PIRSF" id="PIRSF005917">
    <property type="entry name" value="MTase_YraL"/>
    <property type="match status" value="1"/>
</dbReference>
<dbReference type="Gene3D" id="3.40.1010.10">
    <property type="entry name" value="Cobalt-precorrin-4 Transmethylase, Domain 1"/>
    <property type="match status" value="1"/>
</dbReference>
<evidence type="ECO:0000256" key="2">
    <source>
        <dbReference type="ARBA" id="ARBA00022552"/>
    </source>
</evidence>
<dbReference type="SUPFAM" id="SSF53790">
    <property type="entry name" value="Tetrapyrrole methylase"/>
    <property type="match status" value="1"/>
</dbReference>
<evidence type="ECO:0000259" key="6">
    <source>
        <dbReference type="Pfam" id="PF00590"/>
    </source>
</evidence>
<dbReference type="InterPro" id="IPR008189">
    <property type="entry name" value="rRNA_ssu_MeTfrase_I"/>
</dbReference>
<dbReference type="InterPro" id="IPR014776">
    <property type="entry name" value="4pyrrole_Mease_sub2"/>
</dbReference>
<sequence>MKKGILYLIPSVLAEGTAEQVISPQIKEVVRHTKYYAVENLRTARRYISSLKLGIPIEELQMQVLDKKSKPDQMAALLSPLLEGHDLGIISEAGCPGIADPGALAAAFAHSKAIKTVPLTGPSSMFLALMASGFNGQSFAFHGYIPIDKKMRIDAIKKLENESASHYRTQIFMETPFRNNHLFEDLKNTLHPSTKLCIAKNITGKDEFIVTKTVAEWKKTALDLHKIPTVFLLYAL</sequence>
<evidence type="ECO:0000256" key="5">
    <source>
        <dbReference type="ARBA" id="ARBA00022691"/>
    </source>
</evidence>
<dbReference type="InterPro" id="IPR014777">
    <property type="entry name" value="4pyrrole_Mease_sub1"/>
</dbReference>
<name>A0A074KWS1_9BACT</name>
<dbReference type="PANTHER" id="PTHR46111">
    <property type="entry name" value="RIBOSOMAL RNA SMALL SUBUNIT METHYLTRANSFERASE I"/>
    <property type="match status" value="1"/>
</dbReference>
<dbReference type="CDD" id="cd11649">
    <property type="entry name" value="RsmI_like"/>
    <property type="match status" value="1"/>
</dbReference>
<dbReference type="GO" id="GO:0008168">
    <property type="term" value="F:methyltransferase activity"/>
    <property type="evidence" value="ECO:0007669"/>
    <property type="project" value="UniProtKB-KW"/>
</dbReference>
<dbReference type="STRING" id="1048983.EL17_13800"/>
<evidence type="ECO:0000256" key="3">
    <source>
        <dbReference type="ARBA" id="ARBA00022603"/>
    </source>
</evidence>
<protein>
    <submittedName>
        <fullName evidence="7">SAM-dependent methyltransferase</fullName>
    </submittedName>
</protein>
<keyword evidence="2" id="KW-0698">rRNA processing</keyword>
<dbReference type="PANTHER" id="PTHR46111:SF2">
    <property type="entry name" value="SAM-DEPENDENT METHYLTRANSFERASE"/>
    <property type="match status" value="1"/>
</dbReference>
<keyword evidence="1" id="KW-0963">Cytoplasm</keyword>
<keyword evidence="5" id="KW-0949">S-adenosyl-L-methionine</keyword>
<dbReference type="InterPro" id="IPR035996">
    <property type="entry name" value="4pyrrol_Methylase_sf"/>
</dbReference>
<comment type="caution">
    <text evidence="7">The sequence shown here is derived from an EMBL/GenBank/DDBJ whole genome shotgun (WGS) entry which is preliminary data.</text>
</comment>
<dbReference type="eggNOG" id="COG0313">
    <property type="taxonomic scope" value="Bacteria"/>
</dbReference>
<dbReference type="AlphaFoldDB" id="A0A074KWS1"/>
<dbReference type="OrthoDB" id="7061662at2"/>
<keyword evidence="8" id="KW-1185">Reference proteome</keyword>
<organism evidence="7 8">
    <name type="scientific">Anditalea andensis</name>
    <dbReference type="NCBI Taxonomy" id="1048983"/>
    <lineage>
        <taxon>Bacteria</taxon>
        <taxon>Pseudomonadati</taxon>
        <taxon>Bacteroidota</taxon>
        <taxon>Cytophagia</taxon>
        <taxon>Cytophagales</taxon>
        <taxon>Cytophagaceae</taxon>
        <taxon>Anditalea</taxon>
    </lineage>
</organism>
<gene>
    <name evidence="7" type="ORF">EL17_13800</name>
</gene>
<evidence type="ECO:0000256" key="4">
    <source>
        <dbReference type="ARBA" id="ARBA00022679"/>
    </source>
</evidence>